<evidence type="ECO:0000313" key="2">
    <source>
        <dbReference type="Proteomes" id="UP001482620"/>
    </source>
</evidence>
<reference evidence="1 2" key="1">
    <citation type="submission" date="2021-06" db="EMBL/GenBank/DDBJ databases">
        <authorList>
            <person name="Palmer J.M."/>
        </authorList>
    </citation>
    <scope>NUCLEOTIDE SEQUENCE [LARGE SCALE GENOMIC DNA]</scope>
    <source>
        <strain evidence="2">if_2019</strain>
        <tissue evidence="1">Muscle</tissue>
    </source>
</reference>
<name>A0ABV0TBW5_9TELE</name>
<dbReference type="EMBL" id="JAHRIQ010026893">
    <property type="protein sequence ID" value="MEQ2230304.1"/>
    <property type="molecule type" value="Genomic_DNA"/>
</dbReference>
<keyword evidence="2" id="KW-1185">Reference proteome</keyword>
<proteinExistence type="predicted"/>
<evidence type="ECO:0000313" key="1">
    <source>
        <dbReference type="EMBL" id="MEQ2230304.1"/>
    </source>
</evidence>
<gene>
    <name evidence="1" type="ORF">ILYODFUR_027850</name>
</gene>
<dbReference type="Proteomes" id="UP001482620">
    <property type="component" value="Unassembled WGS sequence"/>
</dbReference>
<protein>
    <recommendedName>
        <fullName evidence="3">Secreted protein</fullName>
    </recommendedName>
</protein>
<comment type="caution">
    <text evidence="1">The sequence shown here is derived from an EMBL/GenBank/DDBJ whole genome shotgun (WGS) entry which is preliminary data.</text>
</comment>
<sequence>MCPMVSALWVHGWICSGIDSCRKGLWARCCSSLGLQPCGCWVVPLGLCCCSGGPLDVSQISSVSVSGPGGRSVSHSLLHIFMEKPYIHNCTDTYTHRCLDSGINRYTDVIY</sequence>
<evidence type="ECO:0008006" key="3">
    <source>
        <dbReference type="Google" id="ProtNLM"/>
    </source>
</evidence>
<organism evidence="1 2">
    <name type="scientific">Ilyodon furcidens</name>
    <name type="common">goldbreast splitfin</name>
    <dbReference type="NCBI Taxonomy" id="33524"/>
    <lineage>
        <taxon>Eukaryota</taxon>
        <taxon>Metazoa</taxon>
        <taxon>Chordata</taxon>
        <taxon>Craniata</taxon>
        <taxon>Vertebrata</taxon>
        <taxon>Euteleostomi</taxon>
        <taxon>Actinopterygii</taxon>
        <taxon>Neopterygii</taxon>
        <taxon>Teleostei</taxon>
        <taxon>Neoteleostei</taxon>
        <taxon>Acanthomorphata</taxon>
        <taxon>Ovalentaria</taxon>
        <taxon>Atherinomorphae</taxon>
        <taxon>Cyprinodontiformes</taxon>
        <taxon>Goodeidae</taxon>
        <taxon>Ilyodon</taxon>
    </lineage>
</organism>
<accession>A0ABV0TBW5</accession>